<dbReference type="RefSeq" id="WP_147471477.1">
    <property type="nucleotide sequence ID" value="NZ_RFFH01000002.1"/>
</dbReference>
<name>A0A3M2L936_9NOCA</name>
<keyword evidence="1" id="KW-0472">Membrane</keyword>
<protein>
    <submittedName>
        <fullName evidence="2">DUF4386 domain-containing protein</fullName>
    </submittedName>
</protein>
<keyword evidence="1" id="KW-1133">Transmembrane helix</keyword>
<sequence length="213" mass="21151">MTTTLRPTRTTAPLLAATGAFTALTIAYFAVNARMPHPGDSGAAVLAYDVAHRGLLETGALLMVAAAAPLVVIGTLVFATLRARLGRVPGIAVAGAVLAAAALTVSGIIGWAGARLTDAAGPALARAVADLSFASGGPAYAVGFGLFALGVAVPALIGDLLPRPLAWTGVAIGIAGAVAVLGLAVPALLPLLPVVRFGGLLWLIVTVVTLVRR</sequence>
<gene>
    <name evidence="2" type="ORF">EBN03_06870</name>
</gene>
<keyword evidence="3" id="KW-1185">Reference proteome</keyword>
<dbReference type="EMBL" id="RFFH01000002">
    <property type="protein sequence ID" value="RMI34141.1"/>
    <property type="molecule type" value="Genomic_DNA"/>
</dbReference>
<feature type="transmembrane region" description="Helical" evidence="1">
    <location>
        <begin position="139"/>
        <end position="158"/>
    </location>
</feature>
<accession>A0A3M2L936</accession>
<dbReference type="AlphaFoldDB" id="A0A3M2L936"/>
<reference evidence="2 3" key="1">
    <citation type="submission" date="2018-10" db="EMBL/GenBank/DDBJ databases">
        <title>Isolation from cow dung.</title>
        <authorList>
            <person name="Ling L."/>
        </authorList>
    </citation>
    <scope>NUCLEOTIDE SEQUENCE [LARGE SCALE GENOMIC DNA]</scope>
    <source>
        <strain evidence="2 3">NEAU-LL90</strain>
    </source>
</reference>
<evidence type="ECO:0000313" key="2">
    <source>
        <dbReference type="EMBL" id="RMI34141.1"/>
    </source>
</evidence>
<feature type="transmembrane region" description="Helical" evidence="1">
    <location>
        <begin position="165"/>
        <end position="185"/>
    </location>
</feature>
<proteinExistence type="predicted"/>
<keyword evidence="1" id="KW-0812">Transmembrane</keyword>
<feature type="transmembrane region" description="Helical" evidence="1">
    <location>
        <begin position="12"/>
        <end position="31"/>
    </location>
</feature>
<feature type="transmembrane region" description="Helical" evidence="1">
    <location>
        <begin position="191"/>
        <end position="211"/>
    </location>
</feature>
<dbReference type="OrthoDB" id="3476748at2"/>
<evidence type="ECO:0000313" key="3">
    <source>
        <dbReference type="Proteomes" id="UP000279275"/>
    </source>
</evidence>
<feature type="transmembrane region" description="Helical" evidence="1">
    <location>
        <begin position="91"/>
        <end position="114"/>
    </location>
</feature>
<comment type="caution">
    <text evidence="2">The sequence shown here is derived from an EMBL/GenBank/DDBJ whole genome shotgun (WGS) entry which is preliminary data.</text>
</comment>
<evidence type="ECO:0000256" key="1">
    <source>
        <dbReference type="SAM" id="Phobius"/>
    </source>
</evidence>
<feature type="transmembrane region" description="Helical" evidence="1">
    <location>
        <begin position="60"/>
        <end position="79"/>
    </location>
</feature>
<dbReference type="Proteomes" id="UP000279275">
    <property type="component" value="Unassembled WGS sequence"/>
</dbReference>
<organism evidence="2 3">
    <name type="scientific">Nocardia stercoris</name>
    <dbReference type="NCBI Taxonomy" id="2483361"/>
    <lineage>
        <taxon>Bacteria</taxon>
        <taxon>Bacillati</taxon>
        <taxon>Actinomycetota</taxon>
        <taxon>Actinomycetes</taxon>
        <taxon>Mycobacteriales</taxon>
        <taxon>Nocardiaceae</taxon>
        <taxon>Nocardia</taxon>
    </lineage>
</organism>